<evidence type="ECO:0000313" key="4">
    <source>
        <dbReference type="EMBL" id="EGR31549.1"/>
    </source>
</evidence>
<dbReference type="eggNOG" id="KOG3770">
    <property type="taxonomic scope" value="Eukaryota"/>
</dbReference>
<dbReference type="InParanoid" id="G0QTB4"/>
<dbReference type="RefSeq" id="XP_004035035.1">
    <property type="nucleotide sequence ID" value="XM_004034987.1"/>
</dbReference>
<keyword evidence="5" id="KW-1185">Reference proteome</keyword>
<organism evidence="4 5">
    <name type="scientific">Ichthyophthirius multifiliis</name>
    <name type="common">White spot disease agent</name>
    <name type="synonym">Ich</name>
    <dbReference type="NCBI Taxonomy" id="5932"/>
    <lineage>
        <taxon>Eukaryota</taxon>
        <taxon>Sar</taxon>
        <taxon>Alveolata</taxon>
        <taxon>Ciliophora</taxon>
        <taxon>Intramacronucleata</taxon>
        <taxon>Oligohymenophorea</taxon>
        <taxon>Hymenostomatida</taxon>
        <taxon>Ophryoglenina</taxon>
        <taxon>Ichthyophthirius</taxon>
    </lineage>
</organism>
<evidence type="ECO:0000259" key="3">
    <source>
        <dbReference type="Pfam" id="PF19272"/>
    </source>
</evidence>
<sequence>MWKQWLDEEGFQQLYNNGYYAQFNKEFNIRFIALNTQVCDNLNFFLIFNNTDPNAQIEFLYQQLNLAEQNKQKVIIFGHIPIGDNTCSSQWALRYQVLIDRFEYIIIGQFFGHTHNDHIESIISSQGEKRSIGSIFIAPSGTTYSFLNPSYRIFEFKNQKLFNYYQYRLDLDNANQNIHKEPTWDLAYDFLSEYQLDDISNDSLYLLAFDKLVNNDNLLNKYILNFNSGNRNLMPKKIDTKVRRNFLCQAQNIIFDDRFKCFGIYGIFYYKLEFIYQFLQTLQGEWLIQN</sequence>
<evidence type="ECO:0000256" key="2">
    <source>
        <dbReference type="ARBA" id="ARBA00023180"/>
    </source>
</evidence>
<dbReference type="OrthoDB" id="282973at2759"/>
<dbReference type="EC" id="3.1.4.12" evidence="4"/>
<accession>G0QTB4</accession>
<protein>
    <submittedName>
        <fullName evidence="4">Ser thr protein phosphatase family protein, putative</fullName>
        <ecNumber evidence="4">3.1.4.12</ecNumber>
    </submittedName>
</protein>
<keyword evidence="1 4" id="KW-0378">Hydrolase</keyword>
<reference evidence="4 5" key="1">
    <citation type="submission" date="2011-07" db="EMBL/GenBank/DDBJ databases">
        <authorList>
            <person name="Coyne R."/>
            <person name="Brami D."/>
            <person name="Johnson J."/>
            <person name="Hostetler J."/>
            <person name="Hannick L."/>
            <person name="Clark T."/>
            <person name="Cassidy-Hanley D."/>
            <person name="Inman J."/>
        </authorList>
    </citation>
    <scope>NUCLEOTIDE SEQUENCE [LARGE SCALE GENOMIC DNA]</scope>
    <source>
        <strain evidence="4 5">G5</strain>
    </source>
</reference>
<dbReference type="PANTHER" id="PTHR10340:SF57">
    <property type="entry name" value="METALLOPHOS DOMAIN-CONTAINING PROTEIN"/>
    <property type="match status" value="1"/>
</dbReference>
<keyword evidence="2" id="KW-0325">Glycoprotein</keyword>
<feature type="domain" description="Sphingomyelin phosphodiesterase C-terminal" evidence="3">
    <location>
        <begin position="134"/>
        <end position="226"/>
    </location>
</feature>
<name>G0QTB4_ICHMU</name>
<dbReference type="InterPro" id="IPR029052">
    <property type="entry name" value="Metallo-depent_PP-like"/>
</dbReference>
<dbReference type="OMA" id="IVILSHE"/>
<dbReference type="AlphaFoldDB" id="G0QTB4"/>
<dbReference type="Pfam" id="PF19272">
    <property type="entry name" value="ASMase_C"/>
    <property type="match status" value="1"/>
</dbReference>
<dbReference type="InterPro" id="IPR045473">
    <property type="entry name" value="ASM_C"/>
</dbReference>
<gene>
    <name evidence="4" type="ORF">IMG5_107690</name>
</gene>
<dbReference type="SUPFAM" id="SSF56300">
    <property type="entry name" value="Metallo-dependent phosphatases"/>
    <property type="match status" value="1"/>
</dbReference>
<dbReference type="STRING" id="857967.G0QTB4"/>
<dbReference type="Proteomes" id="UP000008983">
    <property type="component" value="Unassembled WGS sequence"/>
</dbReference>
<dbReference type="GO" id="GO:0004767">
    <property type="term" value="F:sphingomyelin phosphodiesterase activity"/>
    <property type="evidence" value="ECO:0007669"/>
    <property type="project" value="UniProtKB-EC"/>
</dbReference>
<evidence type="ECO:0000313" key="5">
    <source>
        <dbReference type="Proteomes" id="UP000008983"/>
    </source>
</evidence>
<proteinExistence type="predicted"/>
<dbReference type="Gene3D" id="3.60.21.10">
    <property type="match status" value="1"/>
</dbReference>
<dbReference type="GeneID" id="14907668"/>
<dbReference type="EMBL" id="GL983849">
    <property type="protein sequence ID" value="EGR31549.1"/>
    <property type="molecule type" value="Genomic_DNA"/>
</dbReference>
<dbReference type="PANTHER" id="PTHR10340">
    <property type="entry name" value="SPHINGOMYELIN PHOSPHODIESTERASE"/>
    <property type="match status" value="1"/>
</dbReference>
<evidence type="ECO:0000256" key="1">
    <source>
        <dbReference type="ARBA" id="ARBA00022801"/>
    </source>
</evidence>